<reference evidence="1 2" key="1">
    <citation type="journal article" date="2014" name="PLoS ONE">
        <title>Genome Information of Methylobacterium oryzae, a Plant-Probiotic Methylotroph in the Phyllosphere.</title>
        <authorList>
            <person name="Kwak M.J."/>
            <person name="Jeong H."/>
            <person name="Madhaiyan M."/>
            <person name="Lee Y."/>
            <person name="Sa T.M."/>
            <person name="Oh T.K."/>
            <person name="Kim J.F."/>
        </authorList>
    </citation>
    <scope>NUCLEOTIDE SEQUENCE [LARGE SCALE GENOMIC DNA]</scope>
    <source>
        <strain evidence="1 2">CBMB20</strain>
    </source>
</reference>
<evidence type="ECO:0000313" key="2">
    <source>
        <dbReference type="Proteomes" id="UP000029492"/>
    </source>
</evidence>
<dbReference type="KEGG" id="mor:MOC_0979"/>
<sequence>MKDSPIVAQSLPDMNLEKLTLLRYLSRNIRKTSFSLPIGSDAGNIACQAVLRPRC</sequence>
<protein>
    <submittedName>
        <fullName evidence="1">Protein of unassigned function</fullName>
    </submittedName>
</protein>
<gene>
    <name evidence="1" type="ORF">MOC_0979</name>
</gene>
<name>A0A089Q2A7_9HYPH</name>
<dbReference type="EMBL" id="CP003811">
    <property type="protein sequence ID" value="AIQ88734.1"/>
    <property type="molecule type" value="Genomic_DNA"/>
</dbReference>
<accession>A0A089Q2A7</accession>
<organism evidence="1 2">
    <name type="scientific">Methylobacterium oryzae CBMB20</name>
    <dbReference type="NCBI Taxonomy" id="693986"/>
    <lineage>
        <taxon>Bacteria</taxon>
        <taxon>Pseudomonadati</taxon>
        <taxon>Pseudomonadota</taxon>
        <taxon>Alphaproteobacteria</taxon>
        <taxon>Hyphomicrobiales</taxon>
        <taxon>Methylobacteriaceae</taxon>
        <taxon>Methylobacterium</taxon>
    </lineage>
</organism>
<keyword evidence="2" id="KW-1185">Reference proteome</keyword>
<dbReference type="HOGENOM" id="CLU_3027117_0_0_5"/>
<proteinExistence type="predicted"/>
<dbReference type="AlphaFoldDB" id="A0A089Q2A7"/>
<dbReference type="Proteomes" id="UP000029492">
    <property type="component" value="Chromosome"/>
</dbReference>
<evidence type="ECO:0000313" key="1">
    <source>
        <dbReference type="EMBL" id="AIQ88734.1"/>
    </source>
</evidence>